<protein>
    <recommendedName>
        <fullName evidence="9">Uridine kinase</fullName>
        <ecNumber evidence="9">2.7.1.48</ecNumber>
    </recommendedName>
</protein>
<dbReference type="InterPro" id="IPR000764">
    <property type="entry name" value="Uridine_kinase-like"/>
</dbReference>
<organism evidence="12 13">
    <name type="scientific">Panagrellus redivivus</name>
    <name type="common">Microworm</name>
    <dbReference type="NCBI Taxonomy" id="6233"/>
    <lineage>
        <taxon>Eukaryota</taxon>
        <taxon>Metazoa</taxon>
        <taxon>Ecdysozoa</taxon>
        <taxon>Nematoda</taxon>
        <taxon>Chromadorea</taxon>
        <taxon>Rhabditida</taxon>
        <taxon>Tylenchina</taxon>
        <taxon>Panagrolaimomorpha</taxon>
        <taxon>Panagrolaimoidea</taxon>
        <taxon>Panagrolaimidae</taxon>
        <taxon>Panagrellus</taxon>
    </lineage>
</organism>
<dbReference type="Proteomes" id="UP000492821">
    <property type="component" value="Unassembled WGS sequence"/>
</dbReference>
<dbReference type="PRINTS" id="PR00988">
    <property type="entry name" value="URIDINKINASE"/>
</dbReference>
<dbReference type="WBParaSite" id="Pan_g12767.t1">
    <property type="protein sequence ID" value="Pan_g12767.t1"/>
    <property type="gene ID" value="Pan_g12767"/>
</dbReference>
<evidence type="ECO:0000256" key="10">
    <source>
        <dbReference type="SAM" id="MobiDB-lite"/>
    </source>
</evidence>
<evidence type="ECO:0000256" key="6">
    <source>
        <dbReference type="ARBA" id="ARBA00022777"/>
    </source>
</evidence>
<dbReference type="Gene3D" id="3.40.50.300">
    <property type="entry name" value="P-loop containing nucleotide triphosphate hydrolases"/>
    <property type="match status" value="1"/>
</dbReference>
<keyword evidence="4 9" id="KW-0808">Transferase</keyword>
<comment type="similarity">
    <text evidence="3 9">Belongs to the uridine kinase family.</text>
</comment>
<dbReference type="GO" id="GO:0004849">
    <property type="term" value="F:uridine kinase activity"/>
    <property type="evidence" value="ECO:0007669"/>
    <property type="project" value="UniProtKB-EC"/>
</dbReference>
<sequence length="299" mass="34078">MVQRKSVVPPDYLPLSCRFAMEFVEDVSDLRDFLGNTAVMRKAPQFRRDPYLIGVAGGTASGKTTVCQEIISLLGDTNKRVVIISQDSFYRNLTDNELKLAKEGNYNFDHPNAFDDKLFKEVLLELKEGRPTKIPHYDFVTHSRIPGKEEIIDNADVVLIEGILVFYDPEIRSLFDMRLFVDTDSDIRLARRVQRDLEERGRNIAQVLHQYTTFVKPAFDEFCFQTKKFADLIIPRGAENIIAIELLVQRIQEILRTPRSSSTSSLASNSSEKLNGEENNKPTRFAAGDCQTNGFVRPH</sequence>
<dbReference type="NCBIfam" id="TIGR00235">
    <property type="entry name" value="udk"/>
    <property type="match status" value="1"/>
</dbReference>
<evidence type="ECO:0000256" key="7">
    <source>
        <dbReference type="ARBA" id="ARBA00047436"/>
    </source>
</evidence>
<feature type="domain" description="Phosphoribulokinase/uridine kinase" evidence="11">
    <location>
        <begin position="52"/>
        <end position="242"/>
    </location>
</feature>
<dbReference type="CDD" id="cd02023">
    <property type="entry name" value="UMPK"/>
    <property type="match status" value="1"/>
</dbReference>
<comment type="catalytic activity">
    <reaction evidence="7 9">
        <text>cytidine + ATP = CMP + ADP + H(+)</text>
        <dbReference type="Rhea" id="RHEA:24674"/>
        <dbReference type="ChEBI" id="CHEBI:15378"/>
        <dbReference type="ChEBI" id="CHEBI:17562"/>
        <dbReference type="ChEBI" id="CHEBI:30616"/>
        <dbReference type="ChEBI" id="CHEBI:60377"/>
        <dbReference type="ChEBI" id="CHEBI:456216"/>
        <dbReference type="EC" id="2.7.1.48"/>
    </reaction>
</comment>
<accession>A0A7E4ZRA0</accession>
<reference evidence="13" key="2">
    <citation type="submission" date="2020-10" db="UniProtKB">
        <authorList>
            <consortium name="WormBaseParasite"/>
        </authorList>
    </citation>
    <scope>IDENTIFICATION</scope>
</reference>
<keyword evidence="9" id="KW-0067">ATP-binding</keyword>
<dbReference type="GO" id="GO:0044211">
    <property type="term" value="P:CTP salvage"/>
    <property type="evidence" value="ECO:0007669"/>
    <property type="project" value="UniProtKB-UniPathway"/>
</dbReference>
<dbReference type="FunFam" id="3.40.50.300:FF:000339">
    <property type="entry name" value="Uridine kinase"/>
    <property type="match status" value="1"/>
</dbReference>
<evidence type="ECO:0000256" key="1">
    <source>
        <dbReference type="ARBA" id="ARBA00004690"/>
    </source>
</evidence>
<name>A0A7E4ZRA0_PANRE</name>
<dbReference type="PANTHER" id="PTHR10285">
    <property type="entry name" value="URIDINE KINASE"/>
    <property type="match status" value="1"/>
</dbReference>
<evidence type="ECO:0000256" key="2">
    <source>
        <dbReference type="ARBA" id="ARBA00004784"/>
    </source>
</evidence>
<dbReference type="GO" id="GO:0005524">
    <property type="term" value="F:ATP binding"/>
    <property type="evidence" value="ECO:0007669"/>
    <property type="project" value="UniProtKB-KW"/>
</dbReference>
<keyword evidence="6 9" id="KW-0418">Kinase</keyword>
<feature type="compositionally biased region" description="Low complexity" evidence="10">
    <location>
        <begin position="261"/>
        <end position="271"/>
    </location>
</feature>
<evidence type="ECO:0000313" key="12">
    <source>
        <dbReference type="Proteomes" id="UP000492821"/>
    </source>
</evidence>
<feature type="compositionally biased region" description="Polar residues" evidence="10">
    <location>
        <begin position="290"/>
        <end position="299"/>
    </location>
</feature>
<evidence type="ECO:0000256" key="9">
    <source>
        <dbReference type="RuleBase" id="RU003825"/>
    </source>
</evidence>
<keyword evidence="5 9" id="KW-0547">Nucleotide-binding</keyword>
<evidence type="ECO:0000313" key="13">
    <source>
        <dbReference type="WBParaSite" id="Pan_g12767.t1"/>
    </source>
</evidence>
<dbReference type="UniPathway" id="UPA00574">
    <property type="reaction ID" value="UER00637"/>
</dbReference>
<evidence type="ECO:0000256" key="3">
    <source>
        <dbReference type="ARBA" id="ARBA00005408"/>
    </source>
</evidence>
<dbReference type="Pfam" id="PF00485">
    <property type="entry name" value="PRK"/>
    <property type="match status" value="1"/>
</dbReference>
<comment type="pathway">
    <text evidence="1 9">Pyrimidine metabolism; UMP biosynthesis via salvage pathway; UMP from uridine: step 1/1.</text>
</comment>
<evidence type="ECO:0000259" key="11">
    <source>
        <dbReference type="Pfam" id="PF00485"/>
    </source>
</evidence>
<proteinExistence type="inferred from homology"/>
<comment type="pathway">
    <text evidence="2 9">Pyrimidine metabolism; CTP biosynthesis via salvage pathway; CTP from cytidine: step 1/3.</text>
</comment>
<feature type="region of interest" description="Disordered" evidence="10">
    <location>
        <begin position="261"/>
        <end position="299"/>
    </location>
</feature>
<dbReference type="InterPro" id="IPR027417">
    <property type="entry name" value="P-loop_NTPase"/>
</dbReference>
<dbReference type="UniPathway" id="UPA00579">
    <property type="reaction ID" value="UER00640"/>
</dbReference>
<evidence type="ECO:0000256" key="4">
    <source>
        <dbReference type="ARBA" id="ARBA00022679"/>
    </source>
</evidence>
<evidence type="ECO:0000256" key="5">
    <source>
        <dbReference type="ARBA" id="ARBA00022741"/>
    </source>
</evidence>
<evidence type="ECO:0000256" key="8">
    <source>
        <dbReference type="ARBA" id="ARBA00048909"/>
    </source>
</evidence>
<keyword evidence="12" id="KW-1185">Reference proteome</keyword>
<dbReference type="NCBIfam" id="NF004018">
    <property type="entry name" value="PRK05480.1"/>
    <property type="match status" value="1"/>
</dbReference>
<dbReference type="EC" id="2.7.1.48" evidence="9"/>
<reference evidence="12" key="1">
    <citation type="journal article" date="2013" name="Genetics">
        <title>The draft genome and transcriptome of Panagrellus redivivus are shaped by the harsh demands of a free-living lifestyle.</title>
        <authorList>
            <person name="Srinivasan J."/>
            <person name="Dillman A.R."/>
            <person name="Macchietto M.G."/>
            <person name="Heikkinen L."/>
            <person name="Lakso M."/>
            <person name="Fracchia K.M."/>
            <person name="Antoshechkin I."/>
            <person name="Mortazavi A."/>
            <person name="Wong G."/>
            <person name="Sternberg P.W."/>
        </authorList>
    </citation>
    <scope>NUCLEOTIDE SEQUENCE [LARGE SCALE GENOMIC DNA]</scope>
    <source>
        <strain evidence="12">MT8872</strain>
    </source>
</reference>
<dbReference type="AlphaFoldDB" id="A0A7E4ZRA0"/>
<comment type="catalytic activity">
    <reaction evidence="8 9">
        <text>uridine + ATP = UMP + ADP + H(+)</text>
        <dbReference type="Rhea" id="RHEA:16825"/>
        <dbReference type="ChEBI" id="CHEBI:15378"/>
        <dbReference type="ChEBI" id="CHEBI:16704"/>
        <dbReference type="ChEBI" id="CHEBI:30616"/>
        <dbReference type="ChEBI" id="CHEBI:57865"/>
        <dbReference type="ChEBI" id="CHEBI:456216"/>
        <dbReference type="EC" id="2.7.1.48"/>
    </reaction>
</comment>
<dbReference type="InterPro" id="IPR006083">
    <property type="entry name" value="PRK/URK"/>
</dbReference>
<dbReference type="GO" id="GO:0044206">
    <property type="term" value="P:UMP salvage"/>
    <property type="evidence" value="ECO:0007669"/>
    <property type="project" value="UniProtKB-UniPathway"/>
</dbReference>
<dbReference type="SUPFAM" id="SSF52540">
    <property type="entry name" value="P-loop containing nucleoside triphosphate hydrolases"/>
    <property type="match status" value="1"/>
</dbReference>